<accession>A0ABN4IM43</accession>
<evidence type="ECO:0000256" key="1">
    <source>
        <dbReference type="SAM" id="MobiDB-lite"/>
    </source>
</evidence>
<gene>
    <name evidence="2" type="ORF">TO73_2225</name>
</gene>
<evidence type="ECO:0000313" key="2">
    <source>
        <dbReference type="EMBL" id="ALJ92037.1"/>
    </source>
</evidence>
<dbReference type="RefSeq" id="WP_003046646.1">
    <property type="nucleotide sequence ID" value="NZ_CP010822.1"/>
</dbReference>
<protein>
    <submittedName>
        <fullName evidence="2">ParB-like nuclease domain containing protein</fullName>
    </submittedName>
</protein>
<feature type="region of interest" description="Disordered" evidence="1">
    <location>
        <begin position="1"/>
        <end position="20"/>
    </location>
</feature>
<dbReference type="EMBL" id="CP010822">
    <property type="protein sequence ID" value="ALJ92037.1"/>
    <property type="molecule type" value="Genomic_DNA"/>
</dbReference>
<keyword evidence="3" id="KW-1185">Reference proteome</keyword>
<dbReference type="SUPFAM" id="SSF109709">
    <property type="entry name" value="KorB DNA-binding domain-like"/>
    <property type="match status" value="1"/>
</dbReference>
<feature type="region of interest" description="Disordered" evidence="1">
    <location>
        <begin position="181"/>
        <end position="215"/>
    </location>
</feature>
<sequence>MGTSGRGVVPSPSPRPTLDENIVRHELTELERAEMEARRREIYEMLYPLSKRGVISNVRSGAQSRVKGVESDDVDHTEPGSVWYESNRLNNNENAEGDVEVEVPPHYTRYAAEREGVTDRAIRKRLRIAEKLYPEVRDYIRGTPLADDQRGLLKLTRLEDPELQLAAARLIVEEGVTDRTSAGVLSSTHPFPEDRHGRYNRGQFPGKDRLPRPSRNRAFANKEHPIFRC</sequence>
<organism evidence="2 3">
    <name type="scientific">Thermus aquaticus (strain ATCC BAA-2747 / Y51MC23)</name>
    <dbReference type="NCBI Taxonomy" id="498848"/>
    <lineage>
        <taxon>Bacteria</taxon>
        <taxon>Thermotogati</taxon>
        <taxon>Deinococcota</taxon>
        <taxon>Deinococci</taxon>
        <taxon>Thermales</taxon>
        <taxon>Thermaceae</taxon>
        <taxon>Thermus</taxon>
    </lineage>
</organism>
<reference evidence="3" key="1">
    <citation type="journal article" date="2015" name="PLoS ONE">
        <title>Complete Genome Sequence of Thermus aquaticus Y51MC23.</title>
        <authorList>
            <person name="Brumm P.J."/>
            <person name="Monsma S."/>
            <person name="Keough B."/>
            <person name="Jasinovica S."/>
            <person name="Ferguson E."/>
            <person name="Schoenfeld T."/>
            <person name="Lodes M."/>
            <person name="Mead D.A."/>
        </authorList>
    </citation>
    <scope>NUCLEOTIDE SEQUENCE [LARGE SCALE GENOMIC DNA]</scope>
    <source>
        <strain evidence="3">BAA-2747 / Y51MC23</strain>
    </source>
</reference>
<proteinExistence type="predicted"/>
<dbReference type="Proteomes" id="UP000058660">
    <property type="component" value="Chromosome"/>
</dbReference>
<name>A0ABN4IM43_THEA5</name>
<evidence type="ECO:0000313" key="3">
    <source>
        <dbReference type="Proteomes" id="UP000058660"/>
    </source>
</evidence>